<evidence type="ECO:0000256" key="1">
    <source>
        <dbReference type="SAM" id="Phobius"/>
    </source>
</evidence>
<feature type="transmembrane region" description="Helical" evidence="1">
    <location>
        <begin position="7"/>
        <end position="26"/>
    </location>
</feature>
<evidence type="ECO:0000313" key="3">
    <source>
        <dbReference type="Proteomes" id="UP000076927"/>
    </source>
</evidence>
<dbReference type="Proteomes" id="UP000076927">
    <property type="component" value="Chromosome"/>
</dbReference>
<dbReference type="RefSeq" id="WP_068609161.1">
    <property type="nucleotide sequence ID" value="NZ_CP011388.1"/>
</dbReference>
<proteinExistence type="predicted"/>
<sequence>MKLRLMPIVITAIVASGLLFGGWFIYQSVAVENPLAEVVDNTPGVEKSQSFFGDTSVRVELQLSKDANIREVYQRISREGESIIGNRDLKLDIVNESSSALDEVWSKGLFRVAEAMETKKYADIPAALEQMTKSRPGMQVTTEMDEHNVYVRLTEGKSSKFVVLPRIPAQMGVWSNE</sequence>
<keyword evidence="1" id="KW-1133">Transmembrane helix</keyword>
<dbReference type="EMBL" id="CP011388">
    <property type="protein sequence ID" value="ANE47931.1"/>
    <property type="molecule type" value="Genomic_DNA"/>
</dbReference>
<dbReference type="OrthoDB" id="2652483at2"/>
<keyword evidence="1" id="KW-0812">Transmembrane</keyword>
<protein>
    <submittedName>
        <fullName evidence="2">Uncharacterized protein</fullName>
    </submittedName>
</protein>
<reference evidence="2 3" key="1">
    <citation type="submission" date="2015-01" db="EMBL/GenBank/DDBJ databases">
        <title>Paenibacillus swuensis/DY6/whole genome sequencing.</title>
        <authorList>
            <person name="Kim M.K."/>
            <person name="Srinivasan S."/>
            <person name="Lee J.-J."/>
        </authorList>
    </citation>
    <scope>NUCLEOTIDE SEQUENCE [LARGE SCALE GENOMIC DNA]</scope>
    <source>
        <strain evidence="2 3">DY6</strain>
    </source>
</reference>
<dbReference type="PATRIC" id="fig|1178515.4.peg.3703"/>
<evidence type="ECO:0000313" key="2">
    <source>
        <dbReference type="EMBL" id="ANE47931.1"/>
    </source>
</evidence>
<keyword evidence="3" id="KW-1185">Reference proteome</keyword>
<dbReference type="STRING" id="1178515.SY83_18365"/>
<dbReference type="KEGG" id="pswu:SY83_18365"/>
<dbReference type="AlphaFoldDB" id="A0A172TLL5"/>
<organism evidence="2 3">
    <name type="scientific">Paenibacillus swuensis</name>
    <dbReference type="NCBI Taxonomy" id="1178515"/>
    <lineage>
        <taxon>Bacteria</taxon>
        <taxon>Bacillati</taxon>
        <taxon>Bacillota</taxon>
        <taxon>Bacilli</taxon>
        <taxon>Bacillales</taxon>
        <taxon>Paenibacillaceae</taxon>
        <taxon>Paenibacillus</taxon>
    </lineage>
</organism>
<name>A0A172TLL5_9BACL</name>
<keyword evidence="1" id="KW-0472">Membrane</keyword>
<gene>
    <name evidence="2" type="ORF">SY83_18365</name>
</gene>
<accession>A0A172TLL5</accession>